<dbReference type="FunFam" id="3.40.50.2300:FF:000021">
    <property type="entry name" value="Two-component system response regulator KdpE"/>
    <property type="match status" value="1"/>
</dbReference>
<feature type="modified residue" description="4-aspartylphosphate" evidence="10">
    <location>
        <position position="54"/>
    </location>
</feature>
<keyword evidence="15" id="KW-1185">Reference proteome</keyword>
<dbReference type="PANTHER" id="PTHR48111:SF50">
    <property type="entry name" value="KDP OPERON TRANSCRIPTIONAL REGULATORY PROTEIN KDPE"/>
    <property type="match status" value="1"/>
</dbReference>
<evidence type="ECO:0000313" key="14">
    <source>
        <dbReference type="EMBL" id="KGF54025.1"/>
    </source>
</evidence>
<dbReference type="RefSeq" id="WP_021631971.1">
    <property type="nucleotide sequence ID" value="NZ_KN174165.1"/>
</dbReference>
<evidence type="ECO:0000313" key="15">
    <source>
        <dbReference type="Proteomes" id="UP000029585"/>
    </source>
</evidence>
<gene>
    <name evidence="14" type="ORF">HMPREF9460_03213</name>
</gene>
<dbReference type="InterPro" id="IPR011006">
    <property type="entry name" value="CheY-like_superfamily"/>
</dbReference>
<protein>
    <recommendedName>
        <fullName evidence="2">Stage 0 sporulation protein A homolog</fullName>
    </recommendedName>
</protein>
<dbReference type="InterPro" id="IPR001867">
    <property type="entry name" value="OmpR/PhoB-type_DNA-bd"/>
</dbReference>
<proteinExistence type="predicted"/>
<dbReference type="Gene3D" id="3.40.50.2300">
    <property type="match status" value="1"/>
</dbReference>
<evidence type="ECO:0000256" key="9">
    <source>
        <dbReference type="ARBA" id="ARBA00024867"/>
    </source>
</evidence>
<feature type="DNA-binding region" description="OmpR/PhoB-type" evidence="11">
    <location>
        <begin position="132"/>
        <end position="231"/>
    </location>
</feature>
<evidence type="ECO:0000256" key="5">
    <source>
        <dbReference type="ARBA" id="ARBA00023012"/>
    </source>
</evidence>
<dbReference type="GO" id="GO:0005829">
    <property type="term" value="C:cytosol"/>
    <property type="evidence" value="ECO:0007669"/>
    <property type="project" value="TreeGrafter"/>
</dbReference>
<dbReference type="CDD" id="cd00383">
    <property type="entry name" value="trans_reg_C"/>
    <property type="match status" value="1"/>
</dbReference>
<dbReference type="SMART" id="SM00862">
    <property type="entry name" value="Trans_reg_C"/>
    <property type="match status" value="1"/>
</dbReference>
<evidence type="ECO:0000256" key="1">
    <source>
        <dbReference type="ARBA" id="ARBA00004496"/>
    </source>
</evidence>
<evidence type="ECO:0000259" key="13">
    <source>
        <dbReference type="PROSITE" id="PS51755"/>
    </source>
</evidence>
<sequence>MNKPQILIIEDDNAIGNLISTTLETQHYQYRRAKNGASGVLEAASCRPDVILLDLGLPDMDGVDIIKKVRTWSNTPIIVISARSEDHDKVEALDAGADDYLTKPFSVEELLARLRVSLRRVRYDSEKVDEAASIYQNGGLKIDYAAGCTYQNGKEIHLTPIEYKLLCLLAQNTGKVLTHNYILNKIWSSALPSDTPSLRVFMATLRKKIEPDPSHPRYIQTHIGVGYRMIRQPDEEAGAESEA</sequence>
<dbReference type="Pfam" id="PF00072">
    <property type="entry name" value="Response_reg"/>
    <property type="match status" value="1"/>
</dbReference>
<dbReference type="GO" id="GO:0000156">
    <property type="term" value="F:phosphorelay response regulator activity"/>
    <property type="evidence" value="ECO:0007669"/>
    <property type="project" value="TreeGrafter"/>
</dbReference>
<comment type="function">
    <text evidence="9">May play the central regulatory role in sporulation. It may be an element of the effector pathway responsible for the activation of sporulation genes in response to nutritional stress. Spo0A may act in concert with spo0H (a sigma factor) to control the expression of some genes that are critical to the sporulation process.</text>
</comment>
<dbReference type="Pfam" id="PF00486">
    <property type="entry name" value="Trans_reg_C"/>
    <property type="match status" value="1"/>
</dbReference>
<evidence type="ECO:0000256" key="2">
    <source>
        <dbReference type="ARBA" id="ARBA00018672"/>
    </source>
</evidence>
<evidence type="ECO:0000256" key="8">
    <source>
        <dbReference type="ARBA" id="ARBA00023163"/>
    </source>
</evidence>
<dbReference type="HOGENOM" id="CLU_000445_30_8_9"/>
<dbReference type="GO" id="GO:0032993">
    <property type="term" value="C:protein-DNA complex"/>
    <property type="evidence" value="ECO:0007669"/>
    <property type="project" value="TreeGrafter"/>
</dbReference>
<evidence type="ECO:0000256" key="10">
    <source>
        <dbReference type="PROSITE-ProRule" id="PRU00169"/>
    </source>
</evidence>
<dbReference type="GO" id="GO:0045893">
    <property type="term" value="P:positive regulation of DNA-templated transcription"/>
    <property type="evidence" value="ECO:0007669"/>
    <property type="project" value="UniProtKB-ARBA"/>
</dbReference>
<keyword evidence="8" id="KW-0804">Transcription</keyword>
<dbReference type="PATRIC" id="fig|742738.3.peg.3305"/>
<dbReference type="PROSITE" id="PS51755">
    <property type="entry name" value="OMPR_PHOB"/>
    <property type="match status" value="1"/>
</dbReference>
<keyword evidence="6" id="KW-0805">Transcription regulation</keyword>
<dbReference type="InterPro" id="IPR001789">
    <property type="entry name" value="Sig_transdc_resp-reg_receiver"/>
</dbReference>
<dbReference type="SUPFAM" id="SSF52172">
    <property type="entry name" value="CheY-like"/>
    <property type="match status" value="1"/>
</dbReference>
<keyword evidence="3" id="KW-0963">Cytoplasm</keyword>
<dbReference type="CDD" id="cd17620">
    <property type="entry name" value="REC_OmpR_KdpE-like"/>
    <property type="match status" value="1"/>
</dbReference>
<dbReference type="GO" id="GO:0000987">
    <property type="term" value="F:cis-regulatory region sequence-specific DNA binding"/>
    <property type="evidence" value="ECO:0007669"/>
    <property type="project" value="UniProtKB-ARBA"/>
</dbReference>
<keyword evidence="5" id="KW-0902">Two-component regulatory system</keyword>
<dbReference type="InterPro" id="IPR036388">
    <property type="entry name" value="WH-like_DNA-bd_sf"/>
</dbReference>
<dbReference type="AlphaFoldDB" id="A0A096B4N6"/>
<accession>A0A096B4N6</accession>
<dbReference type="Gene3D" id="1.10.10.10">
    <property type="entry name" value="Winged helix-like DNA-binding domain superfamily/Winged helix DNA-binding domain"/>
    <property type="match status" value="1"/>
</dbReference>
<name>A0A096B4N6_FLAPL</name>
<comment type="caution">
    <text evidence="14">The sequence shown here is derived from an EMBL/GenBank/DDBJ whole genome shotgun (WGS) entry which is preliminary data.</text>
</comment>
<evidence type="ECO:0000256" key="3">
    <source>
        <dbReference type="ARBA" id="ARBA00022490"/>
    </source>
</evidence>
<reference evidence="14 15" key="1">
    <citation type="submission" date="2011-08" db="EMBL/GenBank/DDBJ databases">
        <title>The Genome Sequence of Clostridium orbiscindens 1_3_50AFAA.</title>
        <authorList>
            <consortium name="The Broad Institute Genome Sequencing Platform"/>
            <person name="Earl A."/>
            <person name="Ward D."/>
            <person name="Feldgarden M."/>
            <person name="Gevers D."/>
            <person name="Daigneault M."/>
            <person name="Strauss J."/>
            <person name="Allen-Vercoe E."/>
            <person name="Young S.K."/>
            <person name="Zeng Q."/>
            <person name="Gargeya S."/>
            <person name="Fitzgerald M."/>
            <person name="Haas B."/>
            <person name="Abouelleil A."/>
            <person name="Alvarado L."/>
            <person name="Arachchi H.M."/>
            <person name="Berlin A."/>
            <person name="Brown A."/>
            <person name="Chapman S.B."/>
            <person name="Chen Z."/>
            <person name="Dunbar C."/>
            <person name="Freedman E."/>
            <person name="Gearin G."/>
            <person name="Gellesch M."/>
            <person name="Goldberg J."/>
            <person name="Griggs A."/>
            <person name="Gujja S."/>
            <person name="Heiman D."/>
            <person name="Howarth C."/>
            <person name="Larson L."/>
            <person name="Lui A."/>
            <person name="MacDonald P.J.P."/>
            <person name="Montmayeur A."/>
            <person name="Murphy C."/>
            <person name="Neiman D."/>
            <person name="Pearson M."/>
            <person name="Priest M."/>
            <person name="Roberts A."/>
            <person name="Saif S."/>
            <person name="Shea T."/>
            <person name="Shenoy N."/>
            <person name="Sisk P."/>
            <person name="Stolte C."/>
            <person name="Sykes S."/>
            <person name="Wortman J."/>
            <person name="Nusbaum C."/>
            <person name="Birren B."/>
        </authorList>
    </citation>
    <scope>NUCLEOTIDE SEQUENCE [LARGE SCALE GENOMIC DNA]</scope>
    <source>
        <strain evidence="14 15">1_3_50AFAA</strain>
    </source>
</reference>
<evidence type="ECO:0000259" key="12">
    <source>
        <dbReference type="PROSITE" id="PS50110"/>
    </source>
</evidence>
<keyword evidence="4 10" id="KW-0597">Phosphoprotein</keyword>
<feature type="domain" description="OmpR/PhoB-type" evidence="13">
    <location>
        <begin position="132"/>
        <end position="231"/>
    </location>
</feature>
<evidence type="ECO:0000256" key="4">
    <source>
        <dbReference type="ARBA" id="ARBA00022553"/>
    </source>
</evidence>
<dbReference type="Gene3D" id="6.10.250.690">
    <property type="match status" value="1"/>
</dbReference>
<dbReference type="SMART" id="SM00448">
    <property type="entry name" value="REC"/>
    <property type="match status" value="1"/>
</dbReference>
<feature type="domain" description="Response regulatory" evidence="12">
    <location>
        <begin position="5"/>
        <end position="118"/>
    </location>
</feature>
<evidence type="ECO:0000256" key="11">
    <source>
        <dbReference type="PROSITE-ProRule" id="PRU01091"/>
    </source>
</evidence>
<dbReference type="Proteomes" id="UP000029585">
    <property type="component" value="Unassembled WGS sequence"/>
</dbReference>
<evidence type="ECO:0000256" key="7">
    <source>
        <dbReference type="ARBA" id="ARBA00023125"/>
    </source>
</evidence>
<dbReference type="EMBL" id="ADLO01000098">
    <property type="protein sequence ID" value="KGF54025.1"/>
    <property type="molecule type" value="Genomic_DNA"/>
</dbReference>
<evidence type="ECO:0000256" key="6">
    <source>
        <dbReference type="ARBA" id="ARBA00023015"/>
    </source>
</evidence>
<organism evidence="14 15">
    <name type="scientific">Flavonifractor plautii 1_3_50AFAA</name>
    <dbReference type="NCBI Taxonomy" id="742738"/>
    <lineage>
        <taxon>Bacteria</taxon>
        <taxon>Bacillati</taxon>
        <taxon>Bacillota</taxon>
        <taxon>Clostridia</taxon>
        <taxon>Eubacteriales</taxon>
        <taxon>Oscillospiraceae</taxon>
        <taxon>Flavonifractor</taxon>
    </lineage>
</organism>
<dbReference type="PANTHER" id="PTHR48111">
    <property type="entry name" value="REGULATOR OF RPOS"/>
    <property type="match status" value="1"/>
</dbReference>
<dbReference type="eggNOG" id="COG0745">
    <property type="taxonomic scope" value="Bacteria"/>
</dbReference>
<dbReference type="GO" id="GO:0042802">
    <property type="term" value="F:identical protein binding"/>
    <property type="evidence" value="ECO:0007669"/>
    <property type="project" value="UniProtKB-ARBA"/>
</dbReference>
<comment type="subcellular location">
    <subcellularLocation>
        <location evidence="1">Cytoplasm</location>
    </subcellularLocation>
</comment>
<keyword evidence="7 11" id="KW-0238">DNA-binding</keyword>
<dbReference type="InterPro" id="IPR039420">
    <property type="entry name" value="WalR-like"/>
</dbReference>
<dbReference type="PROSITE" id="PS50110">
    <property type="entry name" value="RESPONSE_REGULATORY"/>
    <property type="match status" value="1"/>
</dbReference>